<dbReference type="RefSeq" id="WP_184751384.1">
    <property type="nucleotide sequence ID" value="NZ_BAAAJR010000011.1"/>
</dbReference>
<keyword evidence="3" id="KW-1185">Reference proteome</keyword>
<accession>A0A7X0FRD2</accession>
<reference evidence="2 3" key="1">
    <citation type="submission" date="2020-08" db="EMBL/GenBank/DDBJ databases">
        <title>Sequencing the genomes of 1000 actinobacteria strains.</title>
        <authorList>
            <person name="Klenk H.-P."/>
        </authorList>
    </citation>
    <scope>NUCLEOTIDE SEQUENCE [LARGE SCALE GENOMIC DNA]</scope>
    <source>
        <strain evidence="2 3">DSM 12511</strain>
    </source>
</reference>
<dbReference type="Proteomes" id="UP000537775">
    <property type="component" value="Unassembled WGS sequence"/>
</dbReference>
<keyword evidence="1" id="KW-1133">Transmembrane helix</keyword>
<proteinExistence type="predicted"/>
<keyword evidence="1" id="KW-0472">Membrane</keyword>
<feature type="transmembrane region" description="Helical" evidence="1">
    <location>
        <begin position="59"/>
        <end position="80"/>
    </location>
</feature>
<evidence type="ECO:0000313" key="2">
    <source>
        <dbReference type="EMBL" id="MBB6392300.1"/>
    </source>
</evidence>
<feature type="transmembrane region" description="Helical" evidence="1">
    <location>
        <begin position="173"/>
        <end position="192"/>
    </location>
</feature>
<name>A0A7X0FRD2_9MICO</name>
<evidence type="ECO:0000313" key="3">
    <source>
        <dbReference type="Proteomes" id="UP000537775"/>
    </source>
</evidence>
<evidence type="ECO:0000256" key="1">
    <source>
        <dbReference type="SAM" id="Phobius"/>
    </source>
</evidence>
<sequence>MSTPAITIRRPGLVPALVSLLPTAVFLLVDNWLGLIPAMIAASAIAIVLIVVRRSRGRGIGVLLPLTLAYVVVKAVAGVLTQSHVVYFGAGIALSAVIAVAVGATAFTRRPVAVYLMPLVTPYRHLTAEHAVYRRVAAHVTLVWALVELGIAGWEAWHLSVSSATEFVIMRTIGPWMAMAVLIFFLIFYIRFRLDRYEWAMRRAEEREAAQVAA</sequence>
<comment type="caution">
    <text evidence="2">The sequence shown here is derived from an EMBL/GenBank/DDBJ whole genome shotgun (WGS) entry which is preliminary data.</text>
</comment>
<feature type="transmembrane region" description="Helical" evidence="1">
    <location>
        <begin position="86"/>
        <end position="107"/>
    </location>
</feature>
<protein>
    <submittedName>
        <fullName evidence="2">NO-binding membrane sensor protein with MHYT domain</fullName>
    </submittedName>
</protein>
<feature type="transmembrane region" description="Helical" evidence="1">
    <location>
        <begin position="132"/>
        <end position="153"/>
    </location>
</feature>
<organism evidence="2 3">
    <name type="scientific">Microbacterium thalassium</name>
    <dbReference type="NCBI Taxonomy" id="362649"/>
    <lineage>
        <taxon>Bacteria</taxon>
        <taxon>Bacillati</taxon>
        <taxon>Actinomycetota</taxon>
        <taxon>Actinomycetes</taxon>
        <taxon>Micrococcales</taxon>
        <taxon>Microbacteriaceae</taxon>
        <taxon>Microbacterium</taxon>
    </lineage>
</organism>
<dbReference type="EMBL" id="JACHML010000001">
    <property type="protein sequence ID" value="MBB6392300.1"/>
    <property type="molecule type" value="Genomic_DNA"/>
</dbReference>
<dbReference type="AlphaFoldDB" id="A0A7X0FRD2"/>
<gene>
    <name evidence="2" type="ORF">HD594_002613</name>
</gene>
<keyword evidence="1" id="KW-0812">Transmembrane</keyword>
<feature type="transmembrane region" description="Helical" evidence="1">
    <location>
        <begin position="35"/>
        <end position="52"/>
    </location>
</feature>
<feature type="transmembrane region" description="Helical" evidence="1">
    <location>
        <begin position="12"/>
        <end position="29"/>
    </location>
</feature>